<dbReference type="Gene3D" id="3.60.10.10">
    <property type="entry name" value="Endonuclease/exonuclease/phosphatase"/>
    <property type="match status" value="1"/>
</dbReference>
<keyword evidence="2" id="KW-1185">Reference proteome</keyword>
<name>A0AAW1HSD2_POPJA</name>
<evidence type="ECO:0000313" key="1">
    <source>
        <dbReference type="EMBL" id="KAK9679280.1"/>
    </source>
</evidence>
<dbReference type="EMBL" id="JASPKY010001051">
    <property type="protein sequence ID" value="KAK9679280.1"/>
    <property type="molecule type" value="Genomic_DNA"/>
</dbReference>
<comment type="caution">
    <text evidence="1">The sequence shown here is derived from an EMBL/GenBank/DDBJ whole genome shotgun (WGS) entry which is preliminary data.</text>
</comment>
<sequence>MDNGHVMICSGVRTEKRAAAGVGCIIHKKLENQIHRWKAWSERILQIEMKEENRMKTIIVVYGPNEDDTIENKNNFWEELTLVVEEAKGKN</sequence>
<organism evidence="1 2">
    <name type="scientific">Popillia japonica</name>
    <name type="common">Japanese beetle</name>
    <dbReference type="NCBI Taxonomy" id="7064"/>
    <lineage>
        <taxon>Eukaryota</taxon>
        <taxon>Metazoa</taxon>
        <taxon>Ecdysozoa</taxon>
        <taxon>Arthropoda</taxon>
        <taxon>Hexapoda</taxon>
        <taxon>Insecta</taxon>
        <taxon>Pterygota</taxon>
        <taxon>Neoptera</taxon>
        <taxon>Endopterygota</taxon>
        <taxon>Coleoptera</taxon>
        <taxon>Polyphaga</taxon>
        <taxon>Scarabaeiformia</taxon>
        <taxon>Scarabaeidae</taxon>
        <taxon>Rutelinae</taxon>
        <taxon>Popillia</taxon>
    </lineage>
</organism>
<reference evidence="1 2" key="1">
    <citation type="journal article" date="2024" name="BMC Genomics">
        <title>De novo assembly and annotation of Popillia japonica's genome with initial clues to its potential as an invasive pest.</title>
        <authorList>
            <person name="Cucini C."/>
            <person name="Boschi S."/>
            <person name="Funari R."/>
            <person name="Cardaioli E."/>
            <person name="Iannotti N."/>
            <person name="Marturano G."/>
            <person name="Paoli F."/>
            <person name="Bruttini M."/>
            <person name="Carapelli A."/>
            <person name="Frati F."/>
            <person name="Nardi F."/>
        </authorList>
    </citation>
    <scope>NUCLEOTIDE SEQUENCE [LARGE SCALE GENOMIC DNA]</scope>
    <source>
        <strain evidence="1">DMR45628</strain>
    </source>
</reference>
<protein>
    <submittedName>
        <fullName evidence="1">Uncharacterized protein</fullName>
    </submittedName>
</protein>
<accession>A0AAW1HSD2</accession>
<proteinExistence type="predicted"/>
<gene>
    <name evidence="1" type="ORF">QE152_g40150</name>
</gene>
<dbReference type="AlphaFoldDB" id="A0AAW1HSD2"/>
<dbReference type="Proteomes" id="UP001458880">
    <property type="component" value="Unassembled WGS sequence"/>
</dbReference>
<dbReference type="InterPro" id="IPR036691">
    <property type="entry name" value="Endo/exonu/phosph_ase_sf"/>
</dbReference>
<evidence type="ECO:0000313" key="2">
    <source>
        <dbReference type="Proteomes" id="UP001458880"/>
    </source>
</evidence>